<name>A0A3L7A436_9MICO</name>
<evidence type="ECO:0000256" key="1">
    <source>
        <dbReference type="ARBA" id="ARBA00006479"/>
    </source>
</evidence>
<reference evidence="3 4" key="1">
    <citation type="submission" date="2018-10" db="EMBL/GenBank/DDBJ databases">
        <authorList>
            <person name="Li J."/>
        </authorList>
    </citation>
    <scope>NUCLEOTIDE SEQUENCE [LARGE SCALE GENOMIC DNA]</scope>
    <source>
        <strain evidence="3 4">IF 016277</strain>
    </source>
</reference>
<dbReference type="RefSeq" id="WP_121649118.1">
    <property type="nucleotide sequence ID" value="NZ_RCUX01000009.1"/>
</dbReference>
<comment type="similarity">
    <text evidence="1">Belongs to the ROK (NagC/XylR) family.</text>
</comment>
<dbReference type="PANTHER" id="PTHR18964:SF149">
    <property type="entry name" value="BIFUNCTIONAL UDP-N-ACETYLGLUCOSAMINE 2-EPIMERASE_N-ACETYLMANNOSAMINE KINASE"/>
    <property type="match status" value="1"/>
</dbReference>
<dbReference type="InterPro" id="IPR000600">
    <property type="entry name" value="ROK"/>
</dbReference>
<sequence>MSTPASPALRGFPSERAHATSRAARVSNDDWSRMMATEVLLSGPVTRTELADRLGLSNATITRLAAPLLERGIIVEEPAETAARIGRPSHPLNVSPEDHHFIGVRLTASDVQAVLTDFRAETIGHHRVRLPQGADGSQHSPAEIVTAITTAVAALTTPERPIRGVGLCLGGQIDEDGTVSWAPYLGWRDVPIGGLVEAALGIPVTVENDLAALTNAEHWFGRGRGLDQFAVVTLGVGIGLGLVINNRFITGRDAGLGLAGHLPLDPSGPRCPRGHRGCAKALLSTGGIETALEERRGEATDFATGFDLARGGEPTSREVFSASVEALGRFLSIIANVALPERIIVTGEGIDLAKFDEPALHAEISALRADLAAPVDLTLHRTKPYMWARGAAVTAIQGYLGARA</sequence>
<dbReference type="EMBL" id="RCUX01000009">
    <property type="protein sequence ID" value="RLP74718.1"/>
    <property type="molecule type" value="Genomic_DNA"/>
</dbReference>
<dbReference type="AlphaFoldDB" id="A0A3L7A436"/>
<dbReference type="Pfam" id="PF00480">
    <property type="entry name" value="ROK"/>
    <property type="match status" value="1"/>
</dbReference>
<keyword evidence="4" id="KW-1185">Reference proteome</keyword>
<dbReference type="PROSITE" id="PS01125">
    <property type="entry name" value="ROK"/>
    <property type="match status" value="1"/>
</dbReference>
<dbReference type="SUPFAM" id="SSF46785">
    <property type="entry name" value="Winged helix' DNA-binding domain"/>
    <property type="match status" value="1"/>
</dbReference>
<comment type="caution">
    <text evidence="3">The sequence shown here is derived from an EMBL/GenBank/DDBJ whole genome shotgun (WGS) entry which is preliminary data.</text>
</comment>
<dbReference type="OrthoDB" id="3464494at2"/>
<organism evidence="3 4">
    <name type="scientific">Mycetocola tolaasinivorans</name>
    <dbReference type="NCBI Taxonomy" id="76635"/>
    <lineage>
        <taxon>Bacteria</taxon>
        <taxon>Bacillati</taxon>
        <taxon>Actinomycetota</taxon>
        <taxon>Actinomycetes</taxon>
        <taxon>Micrococcales</taxon>
        <taxon>Microbacteriaceae</taxon>
        <taxon>Mycetocola</taxon>
    </lineage>
</organism>
<feature type="region of interest" description="Disordered" evidence="2">
    <location>
        <begin position="1"/>
        <end position="24"/>
    </location>
</feature>
<evidence type="ECO:0000313" key="4">
    <source>
        <dbReference type="Proteomes" id="UP000272503"/>
    </source>
</evidence>
<dbReference type="InterPro" id="IPR036388">
    <property type="entry name" value="WH-like_DNA-bd_sf"/>
</dbReference>
<evidence type="ECO:0000256" key="2">
    <source>
        <dbReference type="SAM" id="MobiDB-lite"/>
    </source>
</evidence>
<protein>
    <submittedName>
        <fullName evidence="3">ROK family transcriptional regulator</fullName>
    </submittedName>
</protein>
<accession>A0A3L7A436</accession>
<evidence type="ECO:0000313" key="3">
    <source>
        <dbReference type="EMBL" id="RLP74718.1"/>
    </source>
</evidence>
<dbReference type="SUPFAM" id="SSF53067">
    <property type="entry name" value="Actin-like ATPase domain"/>
    <property type="match status" value="1"/>
</dbReference>
<dbReference type="PANTHER" id="PTHR18964">
    <property type="entry name" value="ROK (REPRESSOR, ORF, KINASE) FAMILY"/>
    <property type="match status" value="1"/>
</dbReference>
<dbReference type="InterPro" id="IPR036390">
    <property type="entry name" value="WH_DNA-bd_sf"/>
</dbReference>
<dbReference type="Gene3D" id="1.10.10.10">
    <property type="entry name" value="Winged helix-like DNA-binding domain superfamily/Winged helix DNA-binding domain"/>
    <property type="match status" value="1"/>
</dbReference>
<dbReference type="InterPro" id="IPR049874">
    <property type="entry name" value="ROK_cs"/>
</dbReference>
<proteinExistence type="inferred from homology"/>
<gene>
    <name evidence="3" type="ORF">D9V32_11810</name>
</gene>
<dbReference type="Proteomes" id="UP000272503">
    <property type="component" value="Unassembled WGS sequence"/>
</dbReference>
<dbReference type="InterPro" id="IPR043129">
    <property type="entry name" value="ATPase_NBD"/>
</dbReference>
<dbReference type="Gene3D" id="3.30.420.40">
    <property type="match status" value="2"/>
</dbReference>